<dbReference type="InterPro" id="IPR001466">
    <property type="entry name" value="Beta-lactam-related"/>
</dbReference>
<name>A0A4P7IIJ2_9ACTN</name>
<dbReference type="InterPro" id="IPR012338">
    <property type="entry name" value="Beta-lactam/transpept-like"/>
</dbReference>
<evidence type="ECO:0000313" key="5">
    <source>
        <dbReference type="Proteomes" id="UP000294853"/>
    </source>
</evidence>
<dbReference type="Proteomes" id="UP000294853">
    <property type="component" value="Chromosome"/>
</dbReference>
<proteinExistence type="predicted"/>
<dbReference type="PROSITE" id="PS51257">
    <property type="entry name" value="PROKAR_LIPOPROTEIN"/>
    <property type="match status" value="1"/>
</dbReference>
<gene>
    <name evidence="4" type="ORF">EXE58_18620</name>
</gene>
<keyword evidence="2" id="KW-0732">Signal</keyword>
<protein>
    <submittedName>
        <fullName evidence="4">Class A beta-lactamase-related serine hydrolase</fullName>
    </submittedName>
</protein>
<sequence length="388" mass="41190">MAAPRPAALTALLVSVALAAGCASSDTTPSQRPATLQSTGSAAAGQRIEPGPDGWTTAPPWTLGLRPGRLRGLAREAREMDSSCYAVVRDGKLARDWSWGTPRDTPREVFSITKSVASALVGIAVRDGDLRLGDKVSQYVPRWRGTPSEGVTVRNLLANDSGRYWTPASDYGDLVGAEDRTAYAVGLDQQHPPGTAWAYNNAAIQVLEPVLEEATGVPVADFARDRLFEPLGMSNSRLVTDTAGSTMVFFGLQSTCLDLARFGLLYLEDGTVDGTRLLSDSYVRRSVGRSSTVHNAAYGLLWWLNRPGPLRGATDEVDVRGQPVDPVTGQLAPAAPPSVYAALGLGGQTLLVDPTTETVVVRLGQPAQRGEPDYGFSDAANVVTTALR</sequence>
<evidence type="ECO:0000259" key="3">
    <source>
        <dbReference type="Pfam" id="PF00144"/>
    </source>
</evidence>
<dbReference type="AlphaFoldDB" id="A0A4P7IIJ2"/>
<feature type="signal peptide" evidence="2">
    <location>
        <begin position="1"/>
        <end position="19"/>
    </location>
</feature>
<reference evidence="4 5" key="1">
    <citation type="submission" date="2019-03" db="EMBL/GenBank/DDBJ databases">
        <title>Three New Species of Nocardioides, Nocardioides euryhalodurans sp. nov., Nocardioides seonyuensis sp. nov. and Nocardioides eburneoflavus sp. nov. Iolated from Soil.</title>
        <authorList>
            <person name="Roh S.G."/>
            <person name="Lee C."/>
            <person name="Kim M.-K."/>
            <person name="Kim S.B."/>
        </authorList>
    </citation>
    <scope>NUCLEOTIDE SEQUENCE [LARGE SCALE GENOMIC DNA]</scope>
    <source>
        <strain evidence="4 5">MMS17-SY207-3</strain>
    </source>
</reference>
<evidence type="ECO:0000256" key="1">
    <source>
        <dbReference type="SAM" id="MobiDB-lite"/>
    </source>
</evidence>
<organism evidence="4 5">
    <name type="scientific">Nocardioides seonyuensis</name>
    <dbReference type="NCBI Taxonomy" id="2518371"/>
    <lineage>
        <taxon>Bacteria</taxon>
        <taxon>Bacillati</taxon>
        <taxon>Actinomycetota</taxon>
        <taxon>Actinomycetes</taxon>
        <taxon>Propionibacteriales</taxon>
        <taxon>Nocardioidaceae</taxon>
        <taxon>Nocardioides</taxon>
    </lineage>
</organism>
<dbReference type="GO" id="GO:0016787">
    <property type="term" value="F:hydrolase activity"/>
    <property type="evidence" value="ECO:0007669"/>
    <property type="project" value="UniProtKB-KW"/>
</dbReference>
<dbReference type="Gene3D" id="3.40.710.10">
    <property type="entry name" value="DD-peptidase/beta-lactamase superfamily"/>
    <property type="match status" value="1"/>
</dbReference>
<dbReference type="Pfam" id="PF00144">
    <property type="entry name" value="Beta-lactamase"/>
    <property type="match status" value="1"/>
</dbReference>
<keyword evidence="5" id="KW-1185">Reference proteome</keyword>
<dbReference type="EMBL" id="CP038436">
    <property type="protein sequence ID" value="QBX57239.1"/>
    <property type="molecule type" value="Genomic_DNA"/>
</dbReference>
<dbReference type="SUPFAM" id="SSF56601">
    <property type="entry name" value="beta-lactamase/transpeptidase-like"/>
    <property type="match status" value="1"/>
</dbReference>
<dbReference type="OrthoDB" id="3325701at2"/>
<evidence type="ECO:0000313" key="4">
    <source>
        <dbReference type="EMBL" id="QBX57239.1"/>
    </source>
</evidence>
<feature type="chain" id="PRO_5038751813" evidence="2">
    <location>
        <begin position="20"/>
        <end position="388"/>
    </location>
</feature>
<dbReference type="KEGG" id="nsn:EXE58_18620"/>
<keyword evidence="4" id="KW-0378">Hydrolase</keyword>
<dbReference type="PANTHER" id="PTHR43283">
    <property type="entry name" value="BETA-LACTAMASE-RELATED"/>
    <property type="match status" value="1"/>
</dbReference>
<dbReference type="PANTHER" id="PTHR43283:SF7">
    <property type="entry name" value="BETA-LACTAMASE-RELATED DOMAIN-CONTAINING PROTEIN"/>
    <property type="match status" value="1"/>
</dbReference>
<accession>A0A4P7IIJ2</accession>
<dbReference type="InterPro" id="IPR050789">
    <property type="entry name" value="Diverse_Enzym_Activities"/>
</dbReference>
<feature type="domain" description="Beta-lactamase-related" evidence="3">
    <location>
        <begin position="80"/>
        <end position="363"/>
    </location>
</feature>
<dbReference type="RefSeq" id="WP_135269224.1">
    <property type="nucleotide sequence ID" value="NZ_CP038436.1"/>
</dbReference>
<evidence type="ECO:0000256" key="2">
    <source>
        <dbReference type="SAM" id="SignalP"/>
    </source>
</evidence>
<feature type="compositionally biased region" description="Polar residues" evidence="1">
    <location>
        <begin position="26"/>
        <end position="41"/>
    </location>
</feature>
<feature type="region of interest" description="Disordered" evidence="1">
    <location>
        <begin position="24"/>
        <end position="61"/>
    </location>
</feature>